<keyword evidence="5 9" id="KW-0443">Lipid metabolism</keyword>
<dbReference type="InterPro" id="IPR008205">
    <property type="entry name" value="GGGP_HepGP_synthase"/>
</dbReference>
<reference evidence="10 11" key="1">
    <citation type="submission" date="2019-07" db="EMBL/GenBank/DDBJ databases">
        <authorList>
            <person name="Huq M.A."/>
        </authorList>
    </citation>
    <scope>NUCLEOTIDE SEQUENCE [LARGE SCALE GENOMIC DNA]</scope>
    <source>
        <strain evidence="10 11">MAH-3</strain>
    </source>
</reference>
<keyword evidence="2 9" id="KW-0808">Transferase</keyword>
<dbReference type="GO" id="GO:0005737">
    <property type="term" value="C:cytoplasm"/>
    <property type="evidence" value="ECO:0007669"/>
    <property type="project" value="InterPro"/>
</dbReference>
<feature type="binding site" evidence="9">
    <location>
        <begin position="222"/>
        <end position="223"/>
    </location>
    <ligand>
        <name>sn-glycerol 1-phosphate</name>
        <dbReference type="ChEBI" id="CHEBI:57685"/>
    </ligand>
</feature>
<dbReference type="EC" id="2.5.1.41" evidence="9"/>
<dbReference type="InterPro" id="IPR010946">
    <property type="entry name" value="GGGP_synth"/>
</dbReference>
<dbReference type="RefSeq" id="WP_144334551.1">
    <property type="nucleotide sequence ID" value="NZ_VLPL01000011.1"/>
</dbReference>
<evidence type="ECO:0000256" key="7">
    <source>
        <dbReference type="ARBA" id="ARBA00023264"/>
    </source>
</evidence>
<dbReference type="NCBIfam" id="TIGR01769">
    <property type="entry name" value="GGGP"/>
    <property type="match status" value="1"/>
</dbReference>
<proteinExistence type="inferred from homology"/>
<dbReference type="Gene3D" id="3.20.20.390">
    <property type="entry name" value="FMN-linked oxidoreductases"/>
    <property type="match status" value="1"/>
</dbReference>
<dbReference type="InterPro" id="IPR039074">
    <property type="entry name" value="GGGP/HepGP_synthase_I"/>
</dbReference>
<protein>
    <recommendedName>
        <fullName evidence="9">Geranylgeranylglyceryl phosphate synthase</fullName>
        <shortName evidence="9">GGGP synthase</shortName>
        <shortName evidence="9">GGGPS</shortName>
        <ecNumber evidence="9">2.5.1.41</ecNumber>
    </recommendedName>
    <alternativeName>
        <fullName evidence="9">(S)-3-O-geranylgeranylglyceryl phosphate synthase</fullName>
    </alternativeName>
    <alternativeName>
        <fullName evidence="9">Phosphoglycerol geranylgeranyltransferase</fullName>
    </alternativeName>
</protein>
<evidence type="ECO:0000256" key="2">
    <source>
        <dbReference type="ARBA" id="ARBA00022679"/>
    </source>
</evidence>
<comment type="caution">
    <text evidence="9">Lacks conserved residue(s) required for the propagation of feature annotation.</text>
</comment>
<dbReference type="HAMAP" id="MF_00112">
    <property type="entry name" value="GGGP_HepGP_synthase"/>
    <property type="match status" value="1"/>
</dbReference>
<feature type="binding site" evidence="9">
    <location>
        <position position="49"/>
    </location>
    <ligand>
        <name>Mg(2+)</name>
        <dbReference type="ChEBI" id="CHEBI:18420"/>
    </ligand>
</feature>
<dbReference type="Proteomes" id="UP000316008">
    <property type="component" value="Unassembled WGS sequence"/>
</dbReference>
<keyword evidence="7 9" id="KW-1208">Phospholipid metabolism</keyword>
<dbReference type="GO" id="GO:0046474">
    <property type="term" value="P:glycerophospholipid biosynthetic process"/>
    <property type="evidence" value="ECO:0007669"/>
    <property type="project" value="UniProtKB-UniRule"/>
</dbReference>
<sequence>MNILDKIQSKSGQLALLIDPEKTKNEEHLLELIQKAEFALIDFFFVGGSTVTRKEVESVVSKLKKNSEIPIVLFPGSSNQLSEQADALLFLNLISGRNPDFLIGHHVSCAEEVLEMNLEVIPTSYILIDGGKMTSVAYVSQTTPIPRENNSISLKTGIAGYLMGQKLTYFDAGSGAVQSVPPQLIQELKKKIDTPIIVGGGIRSIEQIEAYKNVGANVIVIGNKIEENIDFLLDIETYQKSSFRAR</sequence>
<evidence type="ECO:0000256" key="5">
    <source>
        <dbReference type="ARBA" id="ARBA00023098"/>
    </source>
</evidence>
<name>A0A556MJ48_9FLAO</name>
<comment type="catalytic activity">
    <reaction evidence="8 9">
        <text>sn-glycerol 1-phosphate + (2E,6E,10E)-geranylgeranyl diphosphate = sn-3-O-(geranylgeranyl)glycerol 1-phosphate + diphosphate</text>
        <dbReference type="Rhea" id="RHEA:23404"/>
        <dbReference type="ChEBI" id="CHEBI:33019"/>
        <dbReference type="ChEBI" id="CHEBI:57677"/>
        <dbReference type="ChEBI" id="CHEBI:57685"/>
        <dbReference type="ChEBI" id="CHEBI:58756"/>
        <dbReference type="EC" id="2.5.1.41"/>
    </reaction>
</comment>
<evidence type="ECO:0000256" key="6">
    <source>
        <dbReference type="ARBA" id="ARBA00023209"/>
    </source>
</evidence>
<comment type="similarity">
    <text evidence="9">Belongs to the GGGP/HepGP synthase family. Group II subfamily.</text>
</comment>
<evidence type="ECO:0000256" key="3">
    <source>
        <dbReference type="ARBA" id="ARBA00022723"/>
    </source>
</evidence>
<dbReference type="PANTHER" id="PTHR40029:SF2">
    <property type="entry name" value="HEPTAPRENYLGLYCERYL PHOSPHATE SYNTHASE"/>
    <property type="match status" value="1"/>
</dbReference>
<feature type="binding site" evidence="9">
    <location>
        <begin position="169"/>
        <end position="175"/>
    </location>
    <ligand>
        <name>sn-glycerol 1-phosphate</name>
        <dbReference type="ChEBI" id="CHEBI:57685"/>
    </ligand>
</feature>
<evidence type="ECO:0000256" key="4">
    <source>
        <dbReference type="ARBA" id="ARBA00022842"/>
    </source>
</evidence>
<feature type="binding site" evidence="9">
    <location>
        <begin position="200"/>
        <end position="201"/>
    </location>
    <ligand>
        <name>sn-glycerol 1-phosphate</name>
        <dbReference type="ChEBI" id="CHEBI:57685"/>
    </ligand>
</feature>
<keyword evidence="4 9" id="KW-0460">Magnesium</keyword>
<comment type="cofactor">
    <cofactor evidence="9">
        <name>Mg(2+)</name>
        <dbReference type="ChEBI" id="CHEBI:18420"/>
    </cofactor>
</comment>
<dbReference type="NCBIfam" id="TIGR01768">
    <property type="entry name" value="GGGP-family"/>
    <property type="match status" value="1"/>
</dbReference>
<organism evidence="10 11">
    <name type="scientific">Fluviicola chungangensis</name>
    <dbReference type="NCBI Taxonomy" id="2597671"/>
    <lineage>
        <taxon>Bacteria</taxon>
        <taxon>Pseudomonadati</taxon>
        <taxon>Bacteroidota</taxon>
        <taxon>Flavobacteriia</taxon>
        <taxon>Flavobacteriales</taxon>
        <taxon>Crocinitomicaceae</taxon>
        <taxon>Fluviicola</taxon>
    </lineage>
</organism>
<comment type="function">
    <text evidence="9">Prenyltransferase that catalyzes the transfer of the geranylgeranyl moiety of geranylgeranyl diphosphate (GGPP) to the C3 hydroxyl of sn-glycerol-1-phosphate (G1P).</text>
</comment>
<keyword evidence="6 9" id="KW-0594">Phospholipid biosynthesis</keyword>
<keyword evidence="11" id="KW-1185">Reference proteome</keyword>
<evidence type="ECO:0000256" key="9">
    <source>
        <dbReference type="HAMAP-Rule" id="MF_00112"/>
    </source>
</evidence>
<dbReference type="EMBL" id="VLPL01000011">
    <property type="protein sequence ID" value="TSJ39892.1"/>
    <property type="molecule type" value="Genomic_DNA"/>
</dbReference>
<feature type="binding site" evidence="9">
    <location>
        <position position="19"/>
    </location>
    <ligand>
        <name>Mg(2+)</name>
        <dbReference type="ChEBI" id="CHEBI:18420"/>
    </ligand>
</feature>
<evidence type="ECO:0000256" key="1">
    <source>
        <dbReference type="ARBA" id="ARBA00022516"/>
    </source>
</evidence>
<evidence type="ECO:0000313" key="11">
    <source>
        <dbReference type="Proteomes" id="UP000316008"/>
    </source>
</evidence>
<keyword evidence="1 9" id="KW-0444">Lipid biosynthesis</keyword>
<accession>A0A556MJ48</accession>
<dbReference type="SUPFAM" id="SSF51395">
    <property type="entry name" value="FMN-linked oxidoreductases"/>
    <property type="match status" value="1"/>
</dbReference>
<keyword evidence="3 9" id="KW-0479">Metal-binding</keyword>
<dbReference type="Pfam" id="PF01884">
    <property type="entry name" value="PcrB"/>
    <property type="match status" value="1"/>
</dbReference>
<evidence type="ECO:0000256" key="8">
    <source>
        <dbReference type="ARBA" id="ARBA00047288"/>
    </source>
</evidence>
<dbReference type="GO" id="GO:0047294">
    <property type="term" value="F:phosphoglycerol geranylgeranyltransferase activity"/>
    <property type="evidence" value="ECO:0007669"/>
    <property type="project" value="UniProtKB-UniRule"/>
</dbReference>
<gene>
    <name evidence="10" type="ORF">FO442_17705</name>
</gene>
<dbReference type="NCBIfam" id="NF003198">
    <property type="entry name" value="PRK04169.1-2"/>
    <property type="match status" value="1"/>
</dbReference>
<dbReference type="OrthoDB" id="9807235at2"/>
<dbReference type="PANTHER" id="PTHR40029">
    <property type="match status" value="1"/>
</dbReference>
<evidence type="ECO:0000313" key="10">
    <source>
        <dbReference type="EMBL" id="TSJ39892.1"/>
    </source>
</evidence>
<dbReference type="InterPro" id="IPR038597">
    <property type="entry name" value="GGGP/HepGP_synthase_sf"/>
</dbReference>
<comment type="caution">
    <text evidence="10">The sequence shown here is derived from an EMBL/GenBank/DDBJ whole genome shotgun (WGS) entry which is preliminary data.</text>
</comment>
<dbReference type="GO" id="GO:0120536">
    <property type="term" value="F:heptaprenylglyceryl phosphate synthase activity"/>
    <property type="evidence" value="ECO:0007669"/>
    <property type="project" value="UniProtKB-ARBA"/>
</dbReference>
<dbReference type="AlphaFoldDB" id="A0A556MJ48"/>
<dbReference type="GO" id="GO:0000287">
    <property type="term" value="F:magnesium ion binding"/>
    <property type="evidence" value="ECO:0007669"/>
    <property type="project" value="UniProtKB-UniRule"/>
</dbReference>